<dbReference type="Proteomes" id="UP001596058">
    <property type="component" value="Unassembled WGS sequence"/>
</dbReference>
<keyword evidence="1" id="KW-0808">Transferase</keyword>
<evidence type="ECO:0000313" key="3">
    <source>
        <dbReference type="EMBL" id="MFC5835768.1"/>
    </source>
</evidence>
<feature type="domain" description="Histidine kinase/HSP90-like ATPase" evidence="2">
    <location>
        <begin position="14"/>
        <end position="106"/>
    </location>
</feature>
<keyword evidence="4" id="KW-1185">Reference proteome</keyword>
<keyword evidence="3" id="KW-0067">ATP-binding</keyword>
<dbReference type="RefSeq" id="WP_379525180.1">
    <property type="nucleotide sequence ID" value="NZ_JBHSPA010000136.1"/>
</dbReference>
<dbReference type="Pfam" id="PF13581">
    <property type="entry name" value="HATPase_c_2"/>
    <property type="match status" value="1"/>
</dbReference>
<sequence length="149" mass="15829">MLKELENAARLPWLARRELRAWVGDHAASADLELITSELVTNALVHGGGAWVRLSLEAEEVGARSYWRVTVVDPGRSASVPMPRMPALGETSGRGLWLVDELTDGCWGTGTRAGERVVWALLPLMGRSKETGDVSGVGGSDGVAAVSGH</sequence>
<gene>
    <name evidence="3" type="ORF">ACFPZ3_69130</name>
</gene>
<comment type="caution">
    <text evidence="3">The sequence shown here is derived from an EMBL/GenBank/DDBJ whole genome shotgun (WGS) entry which is preliminary data.</text>
</comment>
<dbReference type="EMBL" id="JBHSPA010000136">
    <property type="protein sequence ID" value="MFC5835768.1"/>
    <property type="molecule type" value="Genomic_DNA"/>
</dbReference>
<dbReference type="InterPro" id="IPR003594">
    <property type="entry name" value="HATPase_dom"/>
</dbReference>
<reference evidence="4" key="1">
    <citation type="journal article" date="2019" name="Int. J. Syst. Evol. Microbiol.">
        <title>The Global Catalogue of Microorganisms (GCM) 10K type strain sequencing project: providing services to taxonomists for standard genome sequencing and annotation.</title>
        <authorList>
            <consortium name="The Broad Institute Genomics Platform"/>
            <consortium name="The Broad Institute Genome Sequencing Center for Infectious Disease"/>
            <person name="Wu L."/>
            <person name="Ma J."/>
        </authorList>
    </citation>
    <scope>NUCLEOTIDE SEQUENCE [LARGE SCALE GENOMIC DNA]</scope>
    <source>
        <strain evidence="4">CCUG 53903</strain>
    </source>
</reference>
<dbReference type="CDD" id="cd16936">
    <property type="entry name" value="HATPase_RsbW-like"/>
    <property type="match status" value="1"/>
</dbReference>
<proteinExistence type="predicted"/>
<dbReference type="Gene3D" id="3.30.565.10">
    <property type="entry name" value="Histidine kinase-like ATPase, C-terminal domain"/>
    <property type="match status" value="1"/>
</dbReference>
<keyword evidence="3" id="KW-0547">Nucleotide-binding</keyword>
<evidence type="ECO:0000259" key="2">
    <source>
        <dbReference type="Pfam" id="PF13581"/>
    </source>
</evidence>
<accession>A0ABW1DCV9</accession>
<dbReference type="PANTHER" id="PTHR35526:SF3">
    <property type="entry name" value="ANTI-SIGMA-F FACTOR RSBW"/>
    <property type="match status" value="1"/>
</dbReference>
<keyword evidence="1" id="KW-0418">Kinase</keyword>
<protein>
    <submittedName>
        <fullName evidence="3">ATP-binding protein</fullName>
    </submittedName>
</protein>
<organism evidence="3 4">
    <name type="scientific">Nonomuraea insulae</name>
    <dbReference type="NCBI Taxonomy" id="1616787"/>
    <lineage>
        <taxon>Bacteria</taxon>
        <taxon>Bacillati</taxon>
        <taxon>Actinomycetota</taxon>
        <taxon>Actinomycetes</taxon>
        <taxon>Streptosporangiales</taxon>
        <taxon>Streptosporangiaceae</taxon>
        <taxon>Nonomuraea</taxon>
    </lineage>
</organism>
<dbReference type="GO" id="GO:0005524">
    <property type="term" value="F:ATP binding"/>
    <property type="evidence" value="ECO:0007669"/>
    <property type="project" value="UniProtKB-KW"/>
</dbReference>
<dbReference type="PANTHER" id="PTHR35526">
    <property type="entry name" value="ANTI-SIGMA-F FACTOR RSBW-RELATED"/>
    <property type="match status" value="1"/>
</dbReference>
<dbReference type="SUPFAM" id="SSF55874">
    <property type="entry name" value="ATPase domain of HSP90 chaperone/DNA topoisomerase II/histidine kinase"/>
    <property type="match status" value="1"/>
</dbReference>
<name>A0ABW1DCV9_9ACTN</name>
<evidence type="ECO:0000256" key="1">
    <source>
        <dbReference type="ARBA" id="ARBA00022527"/>
    </source>
</evidence>
<keyword evidence="1" id="KW-0723">Serine/threonine-protein kinase</keyword>
<dbReference type="InterPro" id="IPR036890">
    <property type="entry name" value="HATPase_C_sf"/>
</dbReference>
<evidence type="ECO:0000313" key="4">
    <source>
        <dbReference type="Proteomes" id="UP001596058"/>
    </source>
</evidence>
<dbReference type="InterPro" id="IPR050267">
    <property type="entry name" value="Anti-sigma-factor_SerPK"/>
</dbReference>